<evidence type="ECO:0000256" key="1">
    <source>
        <dbReference type="SAM" id="MobiDB-lite"/>
    </source>
</evidence>
<name>A0ABV3J0W6_9ACTN</name>
<evidence type="ECO:0000313" key="2">
    <source>
        <dbReference type="EMBL" id="MEV4926348.1"/>
    </source>
</evidence>
<feature type="compositionally biased region" description="Polar residues" evidence="1">
    <location>
        <begin position="96"/>
        <end position="105"/>
    </location>
</feature>
<protein>
    <submittedName>
        <fullName evidence="2">Uncharacterized protein</fullName>
    </submittedName>
</protein>
<feature type="compositionally biased region" description="Low complexity" evidence="1">
    <location>
        <begin position="242"/>
        <end position="266"/>
    </location>
</feature>
<accession>A0ABV3J0W6</accession>
<organism evidence="2 3">
    <name type="scientific">Streptomyces roseoverticillatus</name>
    <dbReference type="NCBI Taxonomy" id="66429"/>
    <lineage>
        <taxon>Bacteria</taxon>
        <taxon>Bacillati</taxon>
        <taxon>Actinomycetota</taxon>
        <taxon>Actinomycetes</taxon>
        <taxon>Kitasatosporales</taxon>
        <taxon>Streptomycetaceae</taxon>
        <taxon>Streptomyces</taxon>
    </lineage>
</organism>
<dbReference type="Proteomes" id="UP001552479">
    <property type="component" value="Unassembled WGS sequence"/>
</dbReference>
<evidence type="ECO:0000313" key="3">
    <source>
        <dbReference type="Proteomes" id="UP001552479"/>
    </source>
</evidence>
<reference evidence="2 3" key="1">
    <citation type="submission" date="2024-06" db="EMBL/GenBank/DDBJ databases">
        <title>The Natural Products Discovery Center: Release of the First 8490 Sequenced Strains for Exploring Actinobacteria Biosynthetic Diversity.</title>
        <authorList>
            <person name="Kalkreuter E."/>
            <person name="Kautsar S.A."/>
            <person name="Yang D."/>
            <person name="Bader C.D."/>
            <person name="Teijaro C.N."/>
            <person name="Fluegel L."/>
            <person name="Davis C.M."/>
            <person name="Simpson J.R."/>
            <person name="Lauterbach L."/>
            <person name="Steele A.D."/>
            <person name="Gui C."/>
            <person name="Meng S."/>
            <person name="Li G."/>
            <person name="Viehrig K."/>
            <person name="Ye F."/>
            <person name="Su P."/>
            <person name="Kiefer A.F."/>
            <person name="Nichols A."/>
            <person name="Cepeda A.J."/>
            <person name="Yan W."/>
            <person name="Fan B."/>
            <person name="Jiang Y."/>
            <person name="Adhikari A."/>
            <person name="Zheng C.-J."/>
            <person name="Schuster L."/>
            <person name="Cowan T.M."/>
            <person name="Smanski M.J."/>
            <person name="Chevrette M.G."/>
            <person name="De Carvalho L.P.S."/>
            <person name="Shen B."/>
        </authorList>
    </citation>
    <scope>NUCLEOTIDE SEQUENCE [LARGE SCALE GENOMIC DNA]</scope>
    <source>
        <strain evidence="2 3">NPDC053791</strain>
    </source>
</reference>
<sequence length="366" mass="37987">MAVRTATPVTGWLLRGSDGRLTAYAPAEGGVVRWTETRPGGPEWTGPELLAVPGLEACLSIAQSPQGYVYLVGVRQRETEAGEADTDIVYATQFQSGRPPTNWRSIGSPHGPDRQRSAQLGVPTAAVDSAGLHVFVRNSGGGVCGRRQDARGIWSPWADMKGSHVLDGLTAVATPGGRVELLGPASEFVLRWRQEQPGGPVRRVRNVPAKPGACSATAGVTGDDRVTHFWRDAADGSLQTLAPEPASAETAEGAEAADAEPATVSVGGTGSGPVAVLHAVLDGHDCTVLAQRAASGLLAVAVSPSGDETLPAQWSETGEEFTGAPALAVDANGRVTVAVLGTDGHLRVARQRVGERGLTLGEWQRV</sequence>
<comment type="caution">
    <text evidence="2">The sequence shown here is derived from an EMBL/GenBank/DDBJ whole genome shotgun (WGS) entry which is preliminary data.</text>
</comment>
<keyword evidence="3" id="KW-1185">Reference proteome</keyword>
<proteinExistence type="predicted"/>
<gene>
    <name evidence="2" type="ORF">AB0L03_26565</name>
</gene>
<dbReference type="RefSeq" id="WP_366089768.1">
    <property type="nucleotide sequence ID" value="NZ_JBFASG010000032.1"/>
</dbReference>
<dbReference type="SUPFAM" id="SSF89372">
    <property type="entry name" value="Fucose-specific lectin"/>
    <property type="match status" value="1"/>
</dbReference>
<feature type="region of interest" description="Disordered" evidence="1">
    <location>
        <begin position="237"/>
        <end position="266"/>
    </location>
</feature>
<dbReference type="EMBL" id="JBFASG010000032">
    <property type="protein sequence ID" value="MEV4926348.1"/>
    <property type="molecule type" value="Genomic_DNA"/>
</dbReference>
<feature type="region of interest" description="Disordered" evidence="1">
    <location>
        <begin position="96"/>
        <end position="117"/>
    </location>
</feature>